<dbReference type="Proteomes" id="UP000019132">
    <property type="component" value="Unassembled WGS sequence"/>
</dbReference>
<evidence type="ECO:0000256" key="1">
    <source>
        <dbReference type="SAM" id="MobiDB-lite"/>
    </source>
</evidence>
<feature type="transmembrane region" description="Helical" evidence="2">
    <location>
        <begin position="303"/>
        <end position="322"/>
    </location>
</feature>
<name>K3W8N8_GLOUD</name>
<reference evidence="4" key="2">
    <citation type="submission" date="2010-04" db="EMBL/GenBank/DDBJ databases">
        <authorList>
            <person name="Buell R."/>
            <person name="Hamilton J."/>
            <person name="Hostetler J."/>
        </authorList>
    </citation>
    <scope>NUCLEOTIDE SEQUENCE [LARGE SCALE GENOMIC DNA]</scope>
    <source>
        <strain evidence="4">DAOM:BR144</strain>
    </source>
</reference>
<keyword evidence="2" id="KW-0812">Transmembrane</keyword>
<evidence type="ECO:0000313" key="3">
    <source>
        <dbReference type="EnsemblProtists" id="PYU1_T001329"/>
    </source>
</evidence>
<dbReference type="EMBL" id="GL376626">
    <property type="status" value="NOT_ANNOTATED_CDS"/>
    <property type="molecule type" value="Genomic_DNA"/>
</dbReference>
<dbReference type="EnsemblProtists" id="PYU1_T001329">
    <property type="protein sequence ID" value="PYU1_T001329"/>
    <property type="gene ID" value="PYU1_G001329"/>
</dbReference>
<evidence type="ECO:0000256" key="2">
    <source>
        <dbReference type="SAM" id="Phobius"/>
    </source>
</evidence>
<dbReference type="InParanoid" id="K3W8N8"/>
<keyword evidence="4" id="KW-1185">Reference proteome</keyword>
<dbReference type="AlphaFoldDB" id="K3W8N8"/>
<reference evidence="4" key="1">
    <citation type="journal article" date="2010" name="Genome Biol.">
        <title>Genome sequence of the necrotrophic plant pathogen Pythium ultimum reveals original pathogenicity mechanisms and effector repertoire.</title>
        <authorList>
            <person name="Levesque C.A."/>
            <person name="Brouwer H."/>
            <person name="Cano L."/>
            <person name="Hamilton J.P."/>
            <person name="Holt C."/>
            <person name="Huitema E."/>
            <person name="Raffaele S."/>
            <person name="Robideau G.P."/>
            <person name="Thines M."/>
            <person name="Win J."/>
            <person name="Zerillo M.M."/>
            <person name="Beakes G.W."/>
            <person name="Boore J.L."/>
            <person name="Busam D."/>
            <person name="Dumas B."/>
            <person name="Ferriera S."/>
            <person name="Fuerstenberg S.I."/>
            <person name="Gachon C.M."/>
            <person name="Gaulin E."/>
            <person name="Govers F."/>
            <person name="Grenville-Briggs L."/>
            <person name="Horner N."/>
            <person name="Hostetler J."/>
            <person name="Jiang R.H."/>
            <person name="Johnson J."/>
            <person name="Krajaejun T."/>
            <person name="Lin H."/>
            <person name="Meijer H.J."/>
            <person name="Moore B."/>
            <person name="Morris P."/>
            <person name="Phuntmart V."/>
            <person name="Puiu D."/>
            <person name="Shetty J."/>
            <person name="Stajich J.E."/>
            <person name="Tripathy S."/>
            <person name="Wawra S."/>
            <person name="van West P."/>
            <person name="Whitty B.R."/>
            <person name="Coutinho P.M."/>
            <person name="Henrissat B."/>
            <person name="Martin F."/>
            <person name="Thomas P.D."/>
            <person name="Tyler B.M."/>
            <person name="De Vries R.P."/>
            <person name="Kamoun S."/>
            <person name="Yandell M."/>
            <person name="Tisserat N."/>
            <person name="Buell C.R."/>
        </authorList>
    </citation>
    <scope>NUCLEOTIDE SEQUENCE</scope>
    <source>
        <strain evidence="4">DAOM:BR144</strain>
    </source>
</reference>
<dbReference type="eggNOG" id="ENOG502SN0N">
    <property type="taxonomic scope" value="Eukaryota"/>
</dbReference>
<feature type="region of interest" description="Disordered" evidence="1">
    <location>
        <begin position="343"/>
        <end position="365"/>
    </location>
</feature>
<sequence>MAHVYAEDAPAAATDAIPQEPLLESTISPDDGVNPFMDLPFAPDLNSQIEGVPEIVTLTNEADVFYPVSPQHEDVKHMVDKFMDVYRSEVEITNLNADVLHILKAEKTAVRPELEEQDFGLGIELLQQEITQQFHIFMLVKYHFNSAMFTEKRPYVTVLRIAMDCVNTTNTDNGSVKLECDILEHMDLPRVNESTSDIPAYIQREIATTAPPDAVKNHSFHVVYDALESQDLKYNTADKPIHGVETMKYVRFRLDATNPQDCMVVVQHSKGISTLLYSDLVCYDNPHSASVAMAAFKYTKENYPTVVFVAVCIGAAFAIFIVHRRRSRQRSGYSYLHSKSSKLPRLASQSGSTKTSDSVEAAIAS</sequence>
<keyword evidence="2" id="KW-1133">Transmembrane helix</keyword>
<organism evidence="3 4">
    <name type="scientific">Globisporangium ultimum (strain ATCC 200006 / CBS 805.95 / DAOM BR144)</name>
    <name type="common">Pythium ultimum</name>
    <dbReference type="NCBI Taxonomy" id="431595"/>
    <lineage>
        <taxon>Eukaryota</taxon>
        <taxon>Sar</taxon>
        <taxon>Stramenopiles</taxon>
        <taxon>Oomycota</taxon>
        <taxon>Peronosporomycetes</taxon>
        <taxon>Pythiales</taxon>
        <taxon>Pythiaceae</taxon>
        <taxon>Globisporangium</taxon>
    </lineage>
</organism>
<reference evidence="3" key="3">
    <citation type="submission" date="2015-02" db="UniProtKB">
        <authorList>
            <consortium name="EnsemblProtists"/>
        </authorList>
    </citation>
    <scope>IDENTIFICATION</scope>
    <source>
        <strain evidence="3">DAOM BR144</strain>
    </source>
</reference>
<dbReference type="HOGENOM" id="CLU_060662_0_0_1"/>
<dbReference type="VEuPathDB" id="FungiDB:PYU1_G001329"/>
<evidence type="ECO:0000313" key="4">
    <source>
        <dbReference type="Proteomes" id="UP000019132"/>
    </source>
</evidence>
<accession>K3W8N8</accession>
<feature type="compositionally biased region" description="Polar residues" evidence="1">
    <location>
        <begin position="347"/>
        <end position="358"/>
    </location>
</feature>
<protein>
    <submittedName>
        <fullName evidence="3">Uncharacterized protein</fullName>
    </submittedName>
</protein>
<keyword evidence="2" id="KW-0472">Membrane</keyword>
<proteinExistence type="predicted"/>